<gene>
    <name evidence="1" type="ORF">BEL07_24870</name>
</gene>
<reference evidence="1 2" key="1">
    <citation type="submission" date="2016-09" db="EMBL/GenBank/DDBJ databases">
        <title>genome sequence of Mycobacterium sp. 739 SCH.</title>
        <authorList>
            <person name="Greninger A.L."/>
            <person name="Qin X."/>
            <person name="Jerome K."/>
            <person name="Vora S."/>
            <person name="Quinn K."/>
        </authorList>
    </citation>
    <scope>NUCLEOTIDE SEQUENCE [LARGE SCALE GENOMIC DNA]</scope>
    <source>
        <strain evidence="1 2">SCH</strain>
    </source>
</reference>
<dbReference type="EMBL" id="MCHX01000081">
    <property type="protein sequence ID" value="OFJ51064.1"/>
    <property type="molecule type" value="Genomic_DNA"/>
</dbReference>
<protein>
    <submittedName>
        <fullName evidence="1">Peptidase</fullName>
    </submittedName>
</protein>
<dbReference type="AlphaFoldDB" id="A0A1E8PZP7"/>
<dbReference type="Proteomes" id="UP000178953">
    <property type="component" value="Unassembled WGS sequence"/>
</dbReference>
<keyword evidence="2" id="KW-1185">Reference proteome</keyword>
<dbReference type="RefSeq" id="WP_070355731.1">
    <property type="nucleotide sequence ID" value="NZ_CP043474.1"/>
</dbReference>
<proteinExistence type="predicted"/>
<evidence type="ECO:0000313" key="2">
    <source>
        <dbReference type="Proteomes" id="UP000178953"/>
    </source>
</evidence>
<evidence type="ECO:0000313" key="1">
    <source>
        <dbReference type="EMBL" id="OFJ51064.1"/>
    </source>
</evidence>
<name>A0A1E8PZP7_9MYCO</name>
<dbReference type="OrthoDB" id="5242307at2"/>
<organism evidence="1 2">
    <name type="scientific">Mycolicibacterium grossiae</name>
    <dbReference type="NCBI Taxonomy" id="1552759"/>
    <lineage>
        <taxon>Bacteria</taxon>
        <taxon>Bacillati</taxon>
        <taxon>Actinomycetota</taxon>
        <taxon>Actinomycetes</taxon>
        <taxon>Mycobacteriales</taxon>
        <taxon>Mycobacteriaceae</taxon>
        <taxon>Mycolicibacterium</taxon>
    </lineage>
</organism>
<comment type="caution">
    <text evidence="1">The sequence shown here is derived from an EMBL/GenBank/DDBJ whole genome shotgun (WGS) entry which is preliminary data.</text>
</comment>
<sequence>MRRSTTSAATERRVLGLLLAVELAVGLVLLTRGQPAPPPRVVAPVEASAHTTLRDGRVADVIPMGGPDTVELANRIRAELDGAAAAVTAFWGDDWRRDITIVATGSAMQVALLAGGGRDVSPDIAALTTPERIVFAPGAAHVSPASLRILVRHELFHYAARDRTAADAPQWLTEGVADYVGRPPTARPGPAIAAELARVPTDADLATEGTVRSASYDRAWWFARYVAETRGPDALRRLYLAACAPGHTDVASAVRAELGMTMSGLLVGWRQWLTG</sequence>
<accession>A0A1E8PZP7</accession>